<dbReference type="InterPro" id="IPR003891">
    <property type="entry name" value="Initiation_fac_eIF4g_MI"/>
</dbReference>
<feature type="domain" description="W2" evidence="9">
    <location>
        <begin position="1507"/>
        <end position="1673"/>
    </location>
</feature>
<feature type="compositionally biased region" description="Polar residues" evidence="8">
    <location>
        <begin position="248"/>
        <end position="260"/>
    </location>
</feature>
<dbReference type="GO" id="GO:0006417">
    <property type="term" value="P:regulation of translation"/>
    <property type="evidence" value="ECO:0007669"/>
    <property type="project" value="UniProtKB-KW"/>
</dbReference>
<dbReference type="RefSeq" id="XP_026170436.1">
    <property type="nucleotide sequence ID" value="XM_026314651.2"/>
</dbReference>
<dbReference type="PROSITE" id="PS51366">
    <property type="entry name" value="MI"/>
    <property type="match status" value="1"/>
</dbReference>
<feature type="region of interest" description="Disordered" evidence="8">
    <location>
        <begin position="1054"/>
        <end position="1097"/>
    </location>
</feature>
<dbReference type="CDD" id="cd11559">
    <property type="entry name" value="W2_eIF4G1_like"/>
    <property type="match status" value="1"/>
</dbReference>
<dbReference type="SMART" id="SM00515">
    <property type="entry name" value="eIF5C"/>
    <property type="match status" value="1"/>
</dbReference>
<name>A0A3Q3MCB0_9TELE</name>
<dbReference type="Pfam" id="PF02020">
    <property type="entry name" value="W2"/>
    <property type="match status" value="1"/>
</dbReference>
<evidence type="ECO:0000259" key="9">
    <source>
        <dbReference type="PROSITE" id="PS51363"/>
    </source>
</evidence>
<dbReference type="CTD" id="572435"/>
<keyword evidence="3" id="KW-0597">Phosphoprotein</keyword>
<dbReference type="STRING" id="205130.ENSMAMP00000018624"/>
<keyword evidence="7" id="KW-0175">Coiled coil</keyword>
<feature type="region of interest" description="Disordered" evidence="8">
    <location>
        <begin position="1168"/>
        <end position="1307"/>
    </location>
</feature>
<feature type="compositionally biased region" description="Polar residues" evidence="8">
    <location>
        <begin position="619"/>
        <end position="629"/>
    </location>
</feature>
<evidence type="ECO:0000256" key="6">
    <source>
        <dbReference type="ARBA" id="ARBA00022917"/>
    </source>
</evidence>
<comment type="similarity">
    <text evidence="1">Belongs to the eukaryotic initiation factor 4G family.</text>
</comment>
<proteinExistence type="inferred from homology"/>
<evidence type="ECO:0000313" key="12">
    <source>
        <dbReference type="Proteomes" id="UP000261640"/>
    </source>
</evidence>
<evidence type="ECO:0000256" key="7">
    <source>
        <dbReference type="SAM" id="Coils"/>
    </source>
</evidence>
<feature type="coiled-coil region" evidence="7">
    <location>
        <begin position="887"/>
        <end position="923"/>
    </location>
</feature>
<dbReference type="PANTHER" id="PTHR23253">
    <property type="entry name" value="EUKARYOTIC TRANSLATION INITIATION FACTOR 4 GAMMA"/>
    <property type="match status" value="1"/>
</dbReference>
<accession>A0A3Q3MCB0</accession>
<reference evidence="11" key="1">
    <citation type="submission" date="2025-08" db="UniProtKB">
        <authorList>
            <consortium name="Ensembl"/>
        </authorList>
    </citation>
    <scope>IDENTIFICATION</scope>
</reference>
<reference evidence="11" key="2">
    <citation type="submission" date="2025-09" db="UniProtKB">
        <authorList>
            <consortium name="Ensembl"/>
        </authorList>
    </citation>
    <scope>IDENTIFICATION</scope>
</reference>
<dbReference type="PANTHER" id="PTHR23253:SF10">
    <property type="entry name" value="EUKARYOTIC TRANSLATION INITIATION FACTOR 4 GAMMA 1"/>
    <property type="match status" value="1"/>
</dbReference>
<keyword evidence="4" id="KW-0810">Translation regulation</keyword>
<dbReference type="Ensembl" id="ENSMAMT00000019107.2">
    <property type="protein sequence ID" value="ENSMAMP00000018624.1"/>
    <property type="gene ID" value="ENSMAMG00000012557.2"/>
</dbReference>
<dbReference type="OrthoDB" id="10071175at2759"/>
<feature type="compositionally biased region" description="Pro residues" evidence="8">
    <location>
        <begin position="1"/>
        <end position="20"/>
    </location>
</feature>
<keyword evidence="12" id="KW-1185">Reference proteome</keyword>
<dbReference type="GO" id="GO:0016281">
    <property type="term" value="C:eukaryotic translation initiation factor 4F complex"/>
    <property type="evidence" value="ECO:0007669"/>
    <property type="project" value="TreeGrafter"/>
</dbReference>
<dbReference type="FunFam" id="1.25.40.180:FF:000002">
    <property type="entry name" value="Eukaryotic translation initiation factor 4 gamma, 3, putative"/>
    <property type="match status" value="1"/>
</dbReference>
<dbReference type="SUPFAM" id="SSF48371">
    <property type="entry name" value="ARM repeat"/>
    <property type="match status" value="3"/>
</dbReference>
<feature type="compositionally biased region" description="Basic and acidic residues" evidence="8">
    <location>
        <begin position="630"/>
        <end position="648"/>
    </location>
</feature>
<keyword evidence="6" id="KW-0648">Protein biosynthesis</keyword>
<organism evidence="11 12">
    <name type="scientific">Mastacembelus armatus</name>
    <name type="common">zig-zag eel</name>
    <dbReference type="NCBI Taxonomy" id="205130"/>
    <lineage>
        <taxon>Eukaryota</taxon>
        <taxon>Metazoa</taxon>
        <taxon>Chordata</taxon>
        <taxon>Craniata</taxon>
        <taxon>Vertebrata</taxon>
        <taxon>Euteleostomi</taxon>
        <taxon>Actinopterygii</taxon>
        <taxon>Neopterygii</taxon>
        <taxon>Teleostei</taxon>
        <taxon>Neoteleostei</taxon>
        <taxon>Acanthomorphata</taxon>
        <taxon>Anabantaria</taxon>
        <taxon>Synbranchiformes</taxon>
        <taxon>Mastacembelidae</taxon>
        <taxon>Mastacembelus</taxon>
    </lineage>
</organism>
<dbReference type="Pfam" id="PF02847">
    <property type="entry name" value="MA3"/>
    <property type="match status" value="1"/>
</dbReference>
<dbReference type="FunFam" id="1.25.40.180:FF:000003">
    <property type="entry name" value="Putative eukaryotic translation initiation factor 4 gamma 1"/>
    <property type="match status" value="1"/>
</dbReference>
<dbReference type="PROSITE" id="PS51363">
    <property type="entry name" value="W2"/>
    <property type="match status" value="1"/>
</dbReference>
<feature type="region of interest" description="Disordered" evidence="8">
    <location>
        <begin position="413"/>
        <end position="648"/>
    </location>
</feature>
<evidence type="ECO:0000256" key="1">
    <source>
        <dbReference type="ARBA" id="ARBA00005775"/>
    </source>
</evidence>
<evidence type="ECO:0000256" key="4">
    <source>
        <dbReference type="ARBA" id="ARBA00022845"/>
    </source>
</evidence>
<feature type="compositionally biased region" description="Polar residues" evidence="8">
    <location>
        <begin position="490"/>
        <end position="510"/>
    </location>
</feature>
<evidence type="ECO:0000256" key="3">
    <source>
        <dbReference type="ARBA" id="ARBA00022553"/>
    </source>
</evidence>
<dbReference type="InterPro" id="IPR003307">
    <property type="entry name" value="W2_domain"/>
</dbReference>
<feature type="region of interest" description="Disordered" evidence="8">
    <location>
        <begin position="708"/>
        <end position="782"/>
    </location>
</feature>
<dbReference type="SMART" id="SM00544">
    <property type="entry name" value="MA3"/>
    <property type="match status" value="1"/>
</dbReference>
<feature type="region of interest" description="Disordered" evidence="8">
    <location>
        <begin position="183"/>
        <end position="400"/>
    </location>
</feature>
<feature type="compositionally biased region" description="Basic and acidic residues" evidence="8">
    <location>
        <begin position="1258"/>
        <end position="1295"/>
    </location>
</feature>
<protein>
    <submittedName>
        <fullName evidence="11">Eukaryotic translation initiation factor 4 gamma, 1a</fullName>
    </submittedName>
</protein>
<feature type="compositionally biased region" description="Basic and acidic residues" evidence="8">
    <location>
        <begin position="1190"/>
        <end position="1221"/>
    </location>
</feature>
<evidence type="ECO:0000256" key="5">
    <source>
        <dbReference type="ARBA" id="ARBA00022884"/>
    </source>
</evidence>
<feature type="region of interest" description="Disordered" evidence="8">
    <location>
        <begin position="1127"/>
        <end position="1156"/>
    </location>
</feature>
<feature type="compositionally biased region" description="Gly residues" evidence="8">
    <location>
        <begin position="1061"/>
        <end position="1080"/>
    </location>
</feature>
<dbReference type="FunFam" id="1.25.40.180:FF:000001">
    <property type="entry name" value="Eukaryotic translation initiation factor 4 gamma, 3, putative"/>
    <property type="match status" value="1"/>
</dbReference>
<feature type="compositionally biased region" description="Low complexity" evidence="8">
    <location>
        <begin position="590"/>
        <end position="603"/>
    </location>
</feature>
<feature type="compositionally biased region" description="Polar residues" evidence="8">
    <location>
        <begin position="43"/>
        <end position="52"/>
    </location>
</feature>
<dbReference type="GeneTree" id="ENSGT00940000154648"/>
<dbReference type="SMART" id="SM00543">
    <property type="entry name" value="MIF4G"/>
    <property type="match status" value="1"/>
</dbReference>
<feature type="compositionally biased region" description="Basic and acidic residues" evidence="8">
    <location>
        <begin position="1230"/>
        <end position="1243"/>
    </location>
</feature>
<dbReference type="GO" id="GO:0003729">
    <property type="term" value="F:mRNA binding"/>
    <property type="evidence" value="ECO:0007669"/>
    <property type="project" value="TreeGrafter"/>
</dbReference>
<dbReference type="Pfam" id="PF21140">
    <property type="entry name" value="eIF4G1-like_eIF4E-bd"/>
    <property type="match status" value="1"/>
</dbReference>
<dbReference type="RefSeq" id="XP_026170437.1">
    <property type="nucleotide sequence ID" value="XM_026314652.2"/>
</dbReference>
<dbReference type="Gene3D" id="1.25.40.180">
    <property type="match status" value="3"/>
</dbReference>
<evidence type="ECO:0000256" key="2">
    <source>
        <dbReference type="ARBA" id="ARBA00022540"/>
    </source>
</evidence>
<evidence type="ECO:0000313" key="11">
    <source>
        <dbReference type="Ensembl" id="ENSMAMP00000018624.1"/>
    </source>
</evidence>
<keyword evidence="5" id="KW-0694">RNA-binding</keyword>
<dbReference type="Pfam" id="PF02854">
    <property type="entry name" value="MIF4G"/>
    <property type="match status" value="1"/>
</dbReference>
<feature type="compositionally biased region" description="Polar residues" evidence="8">
    <location>
        <begin position="304"/>
        <end position="313"/>
    </location>
</feature>
<keyword evidence="2" id="KW-0396">Initiation factor</keyword>
<dbReference type="Proteomes" id="UP000261640">
    <property type="component" value="Unplaced"/>
</dbReference>
<evidence type="ECO:0000259" key="10">
    <source>
        <dbReference type="PROSITE" id="PS51366"/>
    </source>
</evidence>
<dbReference type="InParanoid" id="A0A3Q3MCB0"/>
<feature type="compositionally biased region" description="Basic and acidic residues" evidence="8">
    <location>
        <begin position="559"/>
        <end position="579"/>
    </location>
</feature>
<dbReference type="GeneID" id="113135017"/>
<dbReference type="GO" id="GO:0003743">
    <property type="term" value="F:translation initiation factor activity"/>
    <property type="evidence" value="ECO:0007669"/>
    <property type="project" value="UniProtKB-KW"/>
</dbReference>
<dbReference type="InterPro" id="IPR016024">
    <property type="entry name" value="ARM-type_fold"/>
</dbReference>
<feature type="domain" description="MI" evidence="10">
    <location>
        <begin position="1313"/>
        <end position="1435"/>
    </location>
</feature>
<dbReference type="InterPro" id="IPR003890">
    <property type="entry name" value="MIF4G-like_typ-3"/>
</dbReference>
<feature type="compositionally biased region" description="Polar residues" evidence="8">
    <location>
        <begin position="1247"/>
        <end position="1257"/>
    </location>
</feature>
<feature type="compositionally biased region" description="Gly residues" evidence="8">
    <location>
        <begin position="1127"/>
        <end position="1141"/>
    </location>
</feature>
<feature type="compositionally biased region" description="Basic and acidic residues" evidence="8">
    <location>
        <begin position="386"/>
        <end position="400"/>
    </location>
</feature>
<dbReference type="InterPro" id="IPR049485">
    <property type="entry name" value="eIF4G1-like_eIF4E-bd"/>
</dbReference>
<feature type="region of interest" description="Disordered" evidence="8">
    <location>
        <begin position="1"/>
        <end position="96"/>
    </location>
</feature>
<evidence type="ECO:0000256" key="8">
    <source>
        <dbReference type="SAM" id="MobiDB-lite"/>
    </source>
</evidence>
<sequence length="1673" mass="185373">MNKPPQPITGPSSVPNPAPSPGLTQAAYGPGQPPSLVFAANPTPMNSAQQPRQFAAGPRTLHQQNYYPSRPAMATSAPRVQTSSGTRPVGPTHVYPSSSQMMMISQQQLSFAGSAQGYFIPTPGQYRAQYMPPTQQYPVTSGTAGFYPATNPGEFPAYAGAYYPAQPQYSPSVQPAPVMINPAQQQQQAPPPQQPPAQSQGPLKRERKPIRIRDPNQGGRDITEEIMSGGRSTTTPTPPQASLADVSPAQTNGEVTQPITAVTRRDESMEPPAGIETPPPPSTANTEPVVEAKQEIDNEPAELATQSVGTTGATEVPSPLLEDQQSPSAFPPAAPSTPAADDEGNKVSTEVGDTVDAPVGPPASLEAQEAPIKLEETQSVPALAEKTQEKAEKKMEEVMKMEKEEQVASIKLQPAGEVASSITLIKQETATKKATEAPQPPPSEQDPAAPQTQNASPGSAPEPEPIPAVTAEPLLSNGLSQDIEELSEDMASSHTTTLDNPDTSQSQESTPVAKMSTPAEQEEMKEEEGKEKSEDGPPTSVSCPTMQAAMSVPKKKKNMKEFNKKEAIGDLLDAFKEGPKPVSEPSSTQADPVPVAPAEAPTEVADETWEEKEDKQNAESDSPQATPEPTEQKYQYKEEQWKPINPEEKKRYDREFLLGFQFISASLHKPEGLPIISDVVLDKVNKTPLRPADPARIMSVGPDFTPSYLGNLGSRSVGGPRGPPPGPRRSQQGQRKEPRKIISSMSLNDDVQLNKAEKAWKPSLKKPTRSRGGEEVDEDDNEQAKTLELLKRLRSILNKLTPQKFQDLMKQVTELTIDTEERLKGAIDLIFEKAISEPNFSVAYANMCRCLMGLKVPTSDKPGIFVNFRKLLLNRCQKEFEKDQDDDEIFERKQKEMEAAKDEEERERLRVELEESKDQARRRSHGNIKFIGELFKLKMLTEAIMHDCVVKLLKNHDEESLECLCRLLSTIGKDLDFEKAKPRMDQYFNQMDKIIKERKTSSRIRFMLQDVLDLRKNNWVPRRGDQGPKTIDQIHKEAEMEEHREQIKVQQQLLSKKDSGGGRMGGSMGGRGPHTPGGGRVNQPQDEGWNTVPISKNRPIDTTRLSKITKSGALDFNNQLLAPGGKGMWGSWGKGSSGGTGAKPASGEQDSGRPATSTLNRFSALQQSGSLLSSDSDRRVPQRSSSSSERGGDRERGDRDRDRFDRFNRSDGHEGRDDRSSRNQITKRSFSRESQERGGRGGDSRASTESVRRVSSMTDDRDRGSRDRGSRDRGSRDRGSRDRRPSKDLAVRRESTPTPPPPPLLKPALTEEEVEKKTNAIIEEYLHINDLKEALQCVAELNSASLLYVFVRNGVESTLERSTIAREHMGLLLHQLVKAGTLPTQQYYKGLQEILEAAEDMAIDIPHIWLYLAELITPMLHEGGITMGQLFREIAKPLVPLGMSGVLLVQVLKLLCKGMTPKKVGAMWMEAGLNWRDFLPKDEDVNKFVSEQKVEFTMGEENESIEVSKKVLSGEEMSKYLDRLLEDKANNQRIRDWIEANLDEEQTASNHFVRALMTSVCQSAIICDNPYRVDTQQINQRASLLQRYLHDDQKELQALYALQALMVHMEQPANLLRMFFDALYDEDVIKEEAFYKWETSKDPAEQTGKGVALKSVTAFFTWLREAEEESDKD</sequence>